<name>A0A0P0CXQ0_9FLAO</name>
<dbReference type="Proteomes" id="UP000057981">
    <property type="component" value="Chromosome"/>
</dbReference>
<dbReference type="SUPFAM" id="SSF51735">
    <property type="entry name" value="NAD(P)-binding Rossmann-fold domains"/>
    <property type="match status" value="1"/>
</dbReference>
<dbReference type="SUPFAM" id="SSF55347">
    <property type="entry name" value="Glyceraldehyde-3-phosphate dehydrogenase-like, C-terminal domain"/>
    <property type="match status" value="1"/>
</dbReference>
<dbReference type="InterPro" id="IPR036291">
    <property type="entry name" value="NAD(P)-bd_dom_sf"/>
</dbReference>
<dbReference type="Pfam" id="PF01408">
    <property type="entry name" value="GFO_IDH_MocA"/>
    <property type="match status" value="1"/>
</dbReference>
<keyword evidence="1" id="KW-0732">Signal</keyword>
<evidence type="ECO:0000256" key="1">
    <source>
        <dbReference type="SAM" id="SignalP"/>
    </source>
</evidence>
<dbReference type="PATRIC" id="fig|1736674.3.peg.1953"/>
<dbReference type="Gene3D" id="3.40.50.720">
    <property type="entry name" value="NAD(P)-binding Rossmann-like Domain"/>
    <property type="match status" value="1"/>
</dbReference>
<dbReference type="STRING" id="1736674.APS56_09555"/>
<dbReference type="RefSeq" id="WP_054727545.1">
    <property type="nucleotide sequence ID" value="NZ_CP012898.1"/>
</dbReference>
<feature type="chain" id="PRO_5006043085" description="Dehydrogenase" evidence="1">
    <location>
        <begin position="26"/>
        <end position="444"/>
    </location>
</feature>
<dbReference type="InterPro" id="IPR000683">
    <property type="entry name" value="Gfo/Idh/MocA-like_OxRdtase_N"/>
</dbReference>
<protein>
    <recommendedName>
        <fullName evidence="6">Dehydrogenase</fullName>
    </recommendedName>
</protein>
<evidence type="ECO:0000313" key="4">
    <source>
        <dbReference type="EMBL" id="ALJ05356.1"/>
    </source>
</evidence>
<evidence type="ECO:0000259" key="2">
    <source>
        <dbReference type="Pfam" id="PF01408"/>
    </source>
</evidence>
<evidence type="ECO:0000313" key="5">
    <source>
        <dbReference type="Proteomes" id="UP000057981"/>
    </source>
</evidence>
<feature type="signal peptide" evidence="1">
    <location>
        <begin position="1"/>
        <end position="25"/>
    </location>
</feature>
<accession>A0A0P0CXQ0</accession>
<sequence length="444" mass="48697">MERRNFIKNSALASAGILTSTGALASSLGFSGSKAGKLKLALIGCGGRGTGAINAALKGPIPSELVAMADLFKDKIDSQLNVLLKNNGDKKNIKVTEETKFVGFQGYKEAIALADVVFIGTPAAFKPVIFEEAIRQGKHVFLEKPVCVDSIGFHKILEAAAIAKQKKLYVAAGLQRRYSPGYQAIINEIHSGAIGDIHSAECYWMGGPIGDLTRPRKENWTEMEFQNRHWRSFAWASGGNIIEFHIHNLDIINWALNQQNPVSVLSMGGKSPDMNFSGSLGGFDSIVSNFKYKNGVSMHSYSRNIPNCKNKNGEYFYGTKGKVVIGRDATIYDNDGKEIFKATSKDYGNFHGMFNKVQDHLMDSIYNNKEYFNEAVYAAEASMTGILGRMSAWSGDELSWEEGTQSKVSLFDYTNETSLNSAPPILMDQFGNYPVPTPGKTIVM</sequence>
<dbReference type="Pfam" id="PF22725">
    <property type="entry name" value="GFO_IDH_MocA_C3"/>
    <property type="match status" value="1"/>
</dbReference>
<dbReference type="Gene3D" id="3.30.360.10">
    <property type="entry name" value="Dihydrodipicolinate Reductase, domain 2"/>
    <property type="match status" value="1"/>
</dbReference>
<dbReference type="OrthoDB" id="127583at2"/>
<dbReference type="PANTHER" id="PTHR43818">
    <property type="entry name" value="BCDNA.GH03377"/>
    <property type="match status" value="1"/>
</dbReference>
<dbReference type="EMBL" id="CP012898">
    <property type="protein sequence ID" value="ALJ05356.1"/>
    <property type="molecule type" value="Genomic_DNA"/>
</dbReference>
<keyword evidence="5" id="KW-1185">Reference proteome</keyword>
<dbReference type="PANTHER" id="PTHR43818:SF5">
    <property type="entry name" value="OXIDOREDUCTASE FAMILY PROTEIN"/>
    <property type="match status" value="1"/>
</dbReference>
<dbReference type="GO" id="GO:0000166">
    <property type="term" value="F:nucleotide binding"/>
    <property type="evidence" value="ECO:0007669"/>
    <property type="project" value="InterPro"/>
</dbReference>
<proteinExistence type="predicted"/>
<gene>
    <name evidence="4" type="ORF">APS56_09555</name>
</gene>
<evidence type="ECO:0000259" key="3">
    <source>
        <dbReference type="Pfam" id="PF22725"/>
    </source>
</evidence>
<dbReference type="InterPro" id="IPR055170">
    <property type="entry name" value="GFO_IDH_MocA-like_dom"/>
</dbReference>
<dbReference type="AlphaFoldDB" id="A0A0P0CXQ0"/>
<feature type="domain" description="GFO/IDH/MocA-like oxidoreductase" evidence="3">
    <location>
        <begin position="183"/>
        <end position="323"/>
    </location>
</feature>
<organism evidence="4 5">
    <name type="scientific">Pseudalgibacter alginicilyticus</name>
    <dbReference type="NCBI Taxonomy" id="1736674"/>
    <lineage>
        <taxon>Bacteria</taxon>
        <taxon>Pseudomonadati</taxon>
        <taxon>Bacteroidota</taxon>
        <taxon>Flavobacteriia</taxon>
        <taxon>Flavobacteriales</taxon>
        <taxon>Flavobacteriaceae</taxon>
        <taxon>Pseudalgibacter</taxon>
    </lineage>
</organism>
<dbReference type="KEGG" id="ahz:APS56_09555"/>
<evidence type="ECO:0008006" key="6">
    <source>
        <dbReference type="Google" id="ProtNLM"/>
    </source>
</evidence>
<dbReference type="InterPro" id="IPR050463">
    <property type="entry name" value="Gfo/Idh/MocA_oxidrdct_glycsds"/>
</dbReference>
<reference evidence="4 5" key="1">
    <citation type="submission" date="2015-10" db="EMBL/GenBank/DDBJ databases">
        <authorList>
            <person name="Gilbert D.G."/>
        </authorList>
    </citation>
    <scope>NUCLEOTIDE SEQUENCE [LARGE SCALE GENOMIC DNA]</scope>
    <source>
        <strain evidence="5">HZ-22</strain>
    </source>
</reference>
<feature type="domain" description="Gfo/Idh/MocA-like oxidoreductase N-terminal" evidence="2">
    <location>
        <begin position="41"/>
        <end position="169"/>
    </location>
</feature>